<dbReference type="SUPFAM" id="SSF52540">
    <property type="entry name" value="P-loop containing nucleoside triphosphate hydrolases"/>
    <property type="match status" value="1"/>
</dbReference>
<dbReference type="InterPro" id="IPR027417">
    <property type="entry name" value="P-loop_NTPase"/>
</dbReference>
<dbReference type="PROSITE" id="PS50067">
    <property type="entry name" value="KINESIN_MOTOR_2"/>
    <property type="match status" value="1"/>
</dbReference>
<feature type="compositionally biased region" description="Low complexity" evidence="9">
    <location>
        <begin position="1164"/>
        <end position="1176"/>
    </location>
</feature>
<dbReference type="GO" id="GO:0005874">
    <property type="term" value="C:microtubule"/>
    <property type="evidence" value="ECO:0007669"/>
    <property type="project" value="UniProtKB-KW"/>
</dbReference>
<feature type="compositionally biased region" description="Low complexity" evidence="9">
    <location>
        <begin position="1203"/>
        <end position="1231"/>
    </location>
</feature>
<evidence type="ECO:0000256" key="8">
    <source>
        <dbReference type="SAM" id="Coils"/>
    </source>
</evidence>
<dbReference type="Pfam" id="PF00225">
    <property type="entry name" value="Kinesin"/>
    <property type="match status" value="1"/>
</dbReference>
<feature type="compositionally biased region" description="Low complexity" evidence="9">
    <location>
        <begin position="1263"/>
        <end position="1300"/>
    </location>
</feature>
<dbReference type="Proteomes" id="UP000256970">
    <property type="component" value="Unassembled WGS sequence"/>
</dbReference>
<reference evidence="12 13" key="1">
    <citation type="submission" date="2016-10" db="EMBL/GenBank/DDBJ databases">
        <authorList>
            <person name="Cai Z."/>
        </authorList>
    </citation>
    <scope>NUCLEOTIDE SEQUENCE [LARGE SCALE GENOMIC DNA]</scope>
</reference>
<feature type="compositionally biased region" description="Polar residues" evidence="9">
    <location>
        <begin position="1090"/>
        <end position="1099"/>
    </location>
</feature>
<dbReference type="GO" id="GO:0008017">
    <property type="term" value="F:microtubule binding"/>
    <property type="evidence" value="ECO:0007669"/>
    <property type="project" value="InterPro"/>
</dbReference>
<evidence type="ECO:0000259" key="11">
    <source>
        <dbReference type="PROSITE" id="PS50067"/>
    </source>
</evidence>
<feature type="domain" description="Kinesin motor" evidence="11">
    <location>
        <begin position="561"/>
        <end position="886"/>
    </location>
</feature>
<feature type="compositionally biased region" description="Low complexity" evidence="9">
    <location>
        <begin position="221"/>
        <end position="231"/>
    </location>
</feature>
<proteinExistence type="inferred from homology"/>
<feature type="compositionally biased region" description="Polar residues" evidence="9">
    <location>
        <begin position="1249"/>
        <end position="1262"/>
    </location>
</feature>
<evidence type="ECO:0000256" key="3">
    <source>
        <dbReference type="ARBA" id="ARBA00022741"/>
    </source>
</evidence>
<evidence type="ECO:0000313" key="12">
    <source>
        <dbReference type="EMBL" id="SZX68368.1"/>
    </source>
</evidence>
<evidence type="ECO:0008006" key="14">
    <source>
        <dbReference type="Google" id="ProtNLM"/>
    </source>
</evidence>
<accession>A0A383VS71</accession>
<dbReference type="STRING" id="3088.A0A383VS71"/>
<name>A0A383VS71_TETOB</name>
<keyword evidence="4 7" id="KW-0067">ATP-binding</keyword>
<keyword evidence="5 8" id="KW-0175">Coiled coil</keyword>
<feature type="coiled-coil region" evidence="8">
    <location>
        <begin position="907"/>
        <end position="955"/>
    </location>
</feature>
<evidence type="ECO:0000256" key="2">
    <source>
        <dbReference type="ARBA" id="ARBA00022701"/>
    </source>
</evidence>
<dbReference type="PANTHER" id="PTHR47972">
    <property type="entry name" value="KINESIN-LIKE PROTEIN KLP-3"/>
    <property type="match status" value="1"/>
</dbReference>
<feature type="compositionally biased region" description="Polar residues" evidence="9">
    <location>
        <begin position="1190"/>
        <end position="1202"/>
    </location>
</feature>
<dbReference type="SUPFAM" id="SSF47576">
    <property type="entry name" value="Calponin-homology domain, CH-domain"/>
    <property type="match status" value="1"/>
</dbReference>
<dbReference type="InterPro" id="IPR001752">
    <property type="entry name" value="Kinesin_motor_dom"/>
</dbReference>
<sequence>MGEDHYPITGSDAICSELANNSPRHLLKEQHSEEQFEVACTTPLQTMAPGPVATTLSPAAKRKAASDFVQATTGVFVPFSSDQSFRGALKDGVLLCRMVNTLWPGINAQCLEATDVEQSPHGVQQQMAHNLAEFFSAVEQQLQGLPLDCRFSVADVGSVEHAEERPQVANCILYIRAACSGQHPQQQQMLPVANLQFEQMPMTPPAPRSAGNSSSGAMHMQQQYTQQQYISPQPPQPVHMALAPGAMSPGLPVSSYMTPTQAGPSMHPALVSPQPPGSYGYHQPGSGMQQHHMQRASPGHGDGVPPGALVASSPLMAAHSSLSHGGAHGHHHAHSGSLVAVRSSSNMYSNSISAATHKSVQAAAGVTKLMQQCTNMLKERMFPGEQAGGSRYGSPAGPDSAMKALGPVLEGVLGHLTEEYEKRLLLKDHQLSAISEAKAKAEKEVERLQEEVVQLRDAADSQQAEVERAAAGAAEAKVQQLQEQLEQAHAALQAKEAELVSAHTMLDSAGRKEHEELLRLQVDTLRMREELDGLRDLEDRYKRVVEENRTLYNTVQDLRGNIRVFCRIRPAGATGDMSPNCVDVGMDGDLAIYDAQHGSRRVFKVDRIFDQHMSQQQVYEDTQPLIRSVLDGYNVCIFAYGQTGSGKTHTMSGTDTIHTEGRGINYRALDDLFSIRDGREDEYEYTFRVQMLEIYNENLRDLLADGRSHANARLDILATQASGCNVPGATQVDVCGADDVAALMSKGASQRATSETKMNDRSSRSHQILTVIVDGVHKLTRARSHGCLHLIDLAGSERVSKSEASGDRLVEAQHINKSLSALGDVMAALASKDRHIPYRNSKLTQLLQDSLQGQAKVMMFMHVSPEANMHGESVSTLKFAARVSEITLGQAKKNVVSGKVFEAHEEVLKHQRTMESKEQQLQQLQAALHQRDQQHARELLQRDQENEQLRRLLEEARSGAGGSPATVHAPAAAAAAKQRTRLQLPIQQMLAQQAAEAEAFAKAEREAAAAAAAAEEAADAGESAAARSREASSSGAAREVSSGGVADEPSSTAVFAQEEEGTDSPAAAAGAGLSRVDKSPLRDQDECTPLPSSRFMQAESSSHFGYDYSSSVEPTPRATPRATPRSGRKVSTTGYLPPRESQSSQKHMERLQSARQYGSYRPTSSSSSAAAPAASSGGLSFRQSLAAEGSCSNLKEQVSRLTSAASSSSARVSASHGGIPSSRSSARADAAMPMTVRTSGVIKSRVTEVGSSTMSMRQSGVFSRSGSSTAAAAAAAGATTARGGSAASGAATSRGGSRWK</sequence>
<dbReference type="InterPro" id="IPR036872">
    <property type="entry name" value="CH_dom_sf"/>
</dbReference>
<dbReference type="PRINTS" id="PR00380">
    <property type="entry name" value="KINESINHEAVY"/>
</dbReference>
<evidence type="ECO:0000256" key="1">
    <source>
        <dbReference type="ARBA" id="ARBA00010899"/>
    </source>
</evidence>
<keyword evidence="3 7" id="KW-0547">Nucleotide-binding</keyword>
<keyword evidence="6 7" id="KW-0505">Motor protein</keyword>
<evidence type="ECO:0000256" key="4">
    <source>
        <dbReference type="ARBA" id="ARBA00022840"/>
    </source>
</evidence>
<feature type="region of interest" description="Disordered" evidence="9">
    <location>
        <begin position="201"/>
        <end position="240"/>
    </location>
</feature>
<feature type="region of interest" description="Disordered" evidence="9">
    <location>
        <begin position="1021"/>
        <end position="1300"/>
    </location>
</feature>
<feature type="binding site" evidence="7">
    <location>
        <begin position="641"/>
        <end position="648"/>
    </location>
    <ligand>
        <name>ATP</name>
        <dbReference type="ChEBI" id="CHEBI:30616"/>
    </ligand>
</feature>
<evidence type="ECO:0000256" key="9">
    <source>
        <dbReference type="SAM" id="MobiDB-lite"/>
    </source>
</evidence>
<protein>
    <recommendedName>
        <fullName evidence="14">Kinesin motor domain-containing protein</fullName>
    </recommendedName>
</protein>
<feature type="compositionally biased region" description="Low complexity" evidence="9">
    <location>
        <begin position="1021"/>
        <end position="1046"/>
    </location>
</feature>
<dbReference type="Gene3D" id="1.10.418.10">
    <property type="entry name" value="Calponin-like domain"/>
    <property type="match status" value="1"/>
</dbReference>
<gene>
    <name evidence="12" type="ORF">BQ4739_LOCUS8727</name>
</gene>
<feature type="coiled-coil region" evidence="8">
    <location>
        <begin position="431"/>
        <end position="498"/>
    </location>
</feature>
<dbReference type="InterPro" id="IPR036961">
    <property type="entry name" value="Kinesin_motor_dom_sf"/>
</dbReference>
<organism evidence="12 13">
    <name type="scientific">Tetradesmus obliquus</name>
    <name type="common">Green alga</name>
    <name type="synonym">Acutodesmus obliquus</name>
    <dbReference type="NCBI Taxonomy" id="3088"/>
    <lineage>
        <taxon>Eukaryota</taxon>
        <taxon>Viridiplantae</taxon>
        <taxon>Chlorophyta</taxon>
        <taxon>core chlorophytes</taxon>
        <taxon>Chlorophyceae</taxon>
        <taxon>CS clade</taxon>
        <taxon>Sphaeropleales</taxon>
        <taxon>Scenedesmaceae</taxon>
        <taxon>Tetradesmus</taxon>
    </lineage>
</organism>
<comment type="similarity">
    <text evidence="1">Belongs to the TRAFAC class myosin-kinesin ATPase superfamily. Kinesin family. KIN-14 subfamily.</text>
</comment>
<dbReference type="FunFam" id="3.40.850.10:FF:000044">
    <property type="entry name" value="p-loop containing nucleoside triphosphate hydrolases superfamily protein"/>
    <property type="match status" value="1"/>
</dbReference>
<dbReference type="PROSITE" id="PS50021">
    <property type="entry name" value="CH"/>
    <property type="match status" value="1"/>
</dbReference>
<dbReference type="GO" id="GO:0007018">
    <property type="term" value="P:microtubule-based movement"/>
    <property type="evidence" value="ECO:0007669"/>
    <property type="project" value="InterPro"/>
</dbReference>
<keyword evidence="2" id="KW-0493">Microtubule</keyword>
<dbReference type="InterPro" id="IPR027640">
    <property type="entry name" value="Kinesin-like_fam"/>
</dbReference>
<dbReference type="PANTHER" id="PTHR47972:SF28">
    <property type="entry name" value="KINESIN-LIKE PROTEIN KLP-3"/>
    <property type="match status" value="1"/>
</dbReference>
<evidence type="ECO:0000259" key="10">
    <source>
        <dbReference type="PROSITE" id="PS50021"/>
    </source>
</evidence>
<dbReference type="InterPro" id="IPR001715">
    <property type="entry name" value="CH_dom"/>
</dbReference>
<dbReference type="EMBL" id="FNXT01000852">
    <property type="protein sequence ID" value="SZX68368.1"/>
    <property type="molecule type" value="Genomic_DNA"/>
</dbReference>
<feature type="coiled-coil region" evidence="8">
    <location>
        <begin position="527"/>
        <end position="554"/>
    </location>
</feature>
<dbReference type="SMART" id="SM00129">
    <property type="entry name" value="KISc"/>
    <property type="match status" value="1"/>
</dbReference>
<dbReference type="GO" id="GO:0005524">
    <property type="term" value="F:ATP binding"/>
    <property type="evidence" value="ECO:0007669"/>
    <property type="project" value="UniProtKB-UniRule"/>
</dbReference>
<keyword evidence="13" id="KW-1185">Reference proteome</keyword>
<feature type="compositionally biased region" description="Low complexity" evidence="9">
    <location>
        <begin position="1100"/>
        <end position="1125"/>
    </location>
</feature>
<feature type="compositionally biased region" description="Basic and acidic residues" evidence="9">
    <location>
        <begin position="1075"/>
        <end position="1085"/>
    </location>
</feature>
<evidence type="ECO:0000256" key="7">
    <source>
        <dbReference type="PROSITE-ProRule" id="PRU00283"/>
    </source>
</evidence>
<evidence type="ECO:0000313" key="13">
    <source>
        <dbReference type="Proteomes" id="UP000256970"/>
    </source>
</evidence>
<evidence type="ECO:0000256" key="6">
    <source>
        <dbReference type="ARBA" id="ARBA00023175"/>
    </source>
</evidence>
<evidence type="ECO:0000256" key="5">
    <source>
        <dbReference type="ARBA" id="ARBA00023054"/>
    </source>
</evidence>
<feature type="region of interest" description="Disordered" evidence="9">
    <location>
        <begin position="282"/>
        <end position="301"/>
    </location>
</feature>
<feature type="domain" description="Calponin-homology (CH)" evidence="10">
    <location>
        <begin position="59"/>
        <end position="180"/>
    </location>
</feature>
<feature type="compositionally biased region" description="Polar residues" evidence="9">
    <location>
        <begin position="1129"/>
        <end position="1145"/>
    </location>
</feature>
<dbReference type="GO" id="GO:0003777">
    <property type="term" value="F:microtubule motor activity"/>
    <property type="evidence" value="ECO:0007669"/>
    <property type="project" value="InterPro"/>
</dbReference>
<dbReference type="Gene3D" id="3.40.850.10">
    <property type="entry name" value="Kinesin motor domain"/>
    <property type="match status" value="1"/>
</dbReference>